<protein>
    <submittedName>
        <fullName evidence="8">MFS transporter</fullName>
    </submittedName>
</protein>
<dbReference type="AlphaFoldDB" id="A0A202BX13"/>
<organism evidence="8 9">
    <name type="scientific">Chryseobacterium mucoviscidosis</name>
    <dbReference type="NCBI Taxonomy" id="1945581"/>
    <lineage>
        <taxon>Bacteria</taxon>
        <taxon>Pseudomonadati</taxon>
        <taxon>Bacteroidota</taxon>
        <taxon>Flavobacteriia</taxon>
        <taxon>Flavobacteriales</taxon>
        <taxon>Weeksellaceae</taxon>
        <taxon>Chryseobacterium group</taxon>
        <taxon>Chryseobacterium</taxon>
    </lineage>
</organism>
<feature type="transmembrane region" description="Helical" evidence="6">
    <location>
        <begin position="85"/>
        <end position="104"/>
    </location>
</feature>
<keyword evidence="2" id="KW-1003">Cell membrane</keyword>
<feature type="transmembrane region" description="Helical" evidence="6">
    <location>
        <begin position="333"/>
        <end position="351"/>
    </location>
</feature>
<dbReference type="PANTHER" id="PTHR43702">
    <property type="entry name" value="L-FUCOSE-PROTON SYMPORTER"/>
    <property type="match status" value="1"/>
</dbReference>
<keyword evidence="5 6" id="KW-0472">Membrane</keyword>
<evidence type="ECO:0000259" key="7">
    <source>
        <dbReference type="PROSITE" id="PS50850"/>
    </source>
</evidence>
<evidence type="ECO:0000313" key="8">
    <source>
        <dbReference type="EMBL" id="OVE56023.1"/>
    </source>
</evidence>
<dbReference type="EMBL" id="MVAG01000127">
    <property type="protein sequence ID" value="OVE56023.1"/>
    <property type="molecule type" value="Genomic_DNA"/>
</dbReference>
<name>A0A202BX13_9FLAO</name>
<evidence type="ECO:0000256" key="6">
    <source>
        <dbReference type="SAM" id="Phobius"/>
    </source>
</evidence>
<evidence type="ECO:0000256" key="5">
    <source>
        <dbReference type="ARBA" id="ARBA00023136"/>
    </source>
</evidence>
<dbReference type="CDD" id="cd17394">
    <property type="entry name" value="MFS_FucP_like"/>
    <property type="match status" value="1"/>
</dbReference>
<proteinExistence type="predicted"/>
<feature type="transmembrane region" description="Helical" evidence="6">
    <location>
        <begin position="233"/>
        <end position="255"/>
    </location>
</feature>
<comment type="caution">
    <text evidence="8">The sequence shown here is derived from an EMBL/GenBank/DDBJ whole genome shotgun (WGS) entry which is preliminary data.</text>
</comment>
<dbReference type="PROSITE" id="PS50850">
    <property type="entry name" value="MFS"/>
    <property type="match status" value="1"/>
</dbReference>
<evidence type="ECO:0000313" key="9">
    <source>
        <dbReference type="Proteomes" id="UP000196355"/>
    </source>
</evidence>
<dbReference type="Gene3D" id="1.20.1250.20">
    <property type="entry name" value="MFS general substrate transporter like domains"/>
    <property type="match status" value="2"/>
</dbReference>
<keyword evidence="4 6" id="KW-1133">Transmembrane helix</keyword>
<feature type="transmembrane region" description="Helical" evidence="6">
    <location>
        <begin position="110"/>
        <end position="136"/>
    </location>
</feature>
<dbReference type="GO" id="GO:0022857">
    <property type="term" value="F:transmembrane transporter activity"/>
    <property type="evidence" value="ECO:0007669"/>
    <property type="project" value="InterPro"/>
</dbReference>
<sequence length="482" mass="52000">MSNYSKQTNWGQFIPLVTVFFFWGFVAASNDILIPVFQKAFNLSQTESMLVQICFYVAYTVGSLIYMLVSAGLKQDLVNKIGYKNGLIVGLLISAAGTLLFYPAANMHSFPLMISGLFIVGLGFSLQQIVANPLAIEVGPSETGSQRLTMAGGINNLGTTIGPLIVSFAIFGSAAAANNDVSVESVKVPYLILGVAFVLVAIMLKFSSLPAVTPTNTEESKEDLIKGDHRKSAFQYPQLILGMIAIFVYVGVEVSTASNLPAYMEKSLGFETKDVAPYISLYWASLMIGRWTGAVEAFDVSAGFKKILRFLAPYLAFGVFLLVNAIAKHDLSHFYVYGLIIIAMIICDIMSKGNPARMLLIFSVAGITALLIGMFTKGMVSVYAFTSVGLFCSTLWPCIFALAINGLGKHTNQGSGFLIMMIMGGGIVSFIQGYVADMTNIHFSYIVGVICFAYLAFYAIRVSGILKSQGIDLDKITKGGGH</sequence>
<comment type="subcellular location">
    <subcellularLocation>
        <location evidence="1">Cell inner membrane</location>
        <topology evidence="1">Multi-pass membrane protein</topology>
    </subcellularLocation>
</comment>
<feature type="transmembrane region" description="Helical" evidence="6">
    <location>
        <begin position="441"/>
        <end position="460"/>
    </location>
</feature>
<dbReference type="InterPro" id="IPR020846">
    <property type="entry name" value="MFS_dom"/>
</dbReference>
<evidence type="ECO:0000256" key="2">
    <source>
        <dbReference type="ARBA" id="ARBA00022475"/>
    </source>
</evidence>
<dbReference type="InterPro" id="IPR050375">
    <property type="entry name" value="MFS_TsgA-like"/>
</dbReference>
<reference evidence="9" key="1">
    <citation type="submission" date="2017-02" db="EMBL/GenBank/DDBJ databases">
        <authorList>
            <person name="Tetz G."/>
            <person name="Tetz V."/>
        </authorList>
    </citation>
    <scope>NUCLEOTIDE SEQUENCE [LARGE SCALE GENOMIC DNA]</scope>
    <source>
        <strain evidence="9">VT16-26</strain>
    </source>
</reference>
<dbReference type="InterPro" id="IPR036259">
    <property type="entry name" value="MFS_trans_sf"/>
</dbReference>
<keyword evidence="3 6" id="KW-0812">Transmembrane</keyword>
<feature type="domain" description="Major facilitator superfamily (MFS) profile" evidence="7">
    <location>
        <begin position="1"/>
        <end position="213"/>
    </location>
</feature>
<keyword evidence="9" id="KW-1185">Reference proteome</keyword>
<feature type="transmembrane region" description="Helical" evidence="6">
    <location>
        <begin position="188"/>
        <end position="212"/>
    </location>
</feature>
<dbReference type="PANTHER" id="PTHR43702:SF3">
    <property type="entry name" value="PROTEIN TSGA"/>
    <property type="match status" value="1"/>
</dbReference>
<gene>
    <name evidence="8" type="ORF">B0E34_14660</name>
</gene>
<feature type="transmembrane region" description="Helical" evidence="6">
    <location>
        <begin position="416"/>
        <end position="435"/>
    </location>
</feature>
<evidence type="ECO:0000256" key="3">
    <source>
        <dbReference type="ARBA" id="ARBA00022692"/>
    </source>
</evidence>
<evidence type="ECO:0000256" key="4">
    <source>
        <dbReference type="ARBA" id="ARBA00022989"/>
    </source>
</evidence>
<feature type="transmembrane region" description="Helical" evidence="6">
    <location>
        <begin position="358"/>
        <end position="376"/>
    </location>
</feature>
<dbReference type="RefSeq" id="WP_087710617.1">
    <property type="nucleotide sequence ID" value="NZ_MVAG01000127.1"/>
</dbReference>
<dbReference type="GO" id="GO:0005886">
    <property type="term" value="C:plasma membrane"/>
    <property type="evidence" value="ECO:0007669"/>
    <property type="project" value="UniProtKB-SubCell"/>
</dbReference>
<dbReference type="SUPFAM" id="SSF103473">
    <property type="entry name" value="MFS general substrate transporter"/>
    <property type="match status" value="1"/>
</dbReference>
<feature type="transmembrane region" description="Helical" evidence="6">
    <location>
        <begin position="157"/>
        <end position="176"/>
    </location>
</feature>
<dbReference type="Proteomes" id="UP000196355">
    <property type="component" value="Unassembled WGS sequence"/>
</dbReference>
<feature type="transmembrane region" description="Helical" evidence="6">
    <location>
        <begin position="382"/>
        <end position="404"/>
    </location>
</feature>
<feature type="transmembrane region" description="Helical" evidence="6">
    <location>
        <begin position="12"/>
        <end position="37"/>
    </location>
</feature>
<feature type="transmembrane region" description="Helical" evidence="6">
    <location>
        <begin position="307"/>
        <end position="327"/>
    </location>
</feature>
<feature type="transmembrane region" description="Helical" evidence="6">
    <location>
        <begin position="49"/>
        <end position="73"/>
    </location>
</feature>
<accession>A0A202BX13</accession>
<dbReference type="InterPro" id="IPR011701">
    <property type="entry name" value="MFS"/>
</dbReference>
<evidence type="ECO:0000256" key="1">
    <source>
        <dbReference type="ARBA" id="ARBA00004429"/>
    </source>
</evidence>
<dbReference type="Pfam" id="PF07690">
    <property type="entry name" value="MFS_1"/>
    <property type="match status" value="1"/>
</dbReference>